<dbReference type="Proteomes" id="UP000009222">
    <property type="component" value="Chromosome"/>
</dbReference>
<name>F5YEE2_LEAAZ</name>
<evidence type="ECO:0000256" key="4">
    <source>
        <dbReference type="PIRSR" id="PIRSR036492-1"/>
    </source>
</evidence>
<dbReference type="Pfam" id="PF00171">
    <property type="entry name" value="Aldedh"/>
    <property type="match status" value="1"/>
</dbReference>
<dbReference type="KEGG" id="taz:TREAZ_2628"/>
<evidence type="ECO:0000313" key="6">
    <source>
        <dbReference type="EMBL" id="AEF80940.1"/>
    </source>
</evidence>
<organism evidence="6 7">
    <name type="scientific">Leadbettera azotonutricia (strain ATCC BAA-888 / DSM 13862 / ZAS-9)</name>
    <name type="common">Treponema azotonutricium</name>
    <dbReference type="NCBI Taxonomy" id="545695"/>
    <lineage>
        <taxon>Bacteria</taxon>
        <taxon>Pseudomonadati</taxon>
        <taxon>Spirochaetota</taxon>
        <taxon>Spirochaetia</taxon>
        <taxon>Spirochaetales</taxon>
        <taxon>Breznakiellaceae</taxon>
        <taxon>Leadbettera</taxon>
    </lineage>
</organism>
<dbReference type="HOGENOM" id="CLU_005391_1_0_12"/>
<keyword evidence="2 3" id="KW-0560">Oxidoreductase</keyword>
<protein>
    <recommendedName>
        <fullName evidence="3">Aldehyde dehydrogenase</fullName>
    </recommendedName>
</protein>
<dbReference type="InterPro" id="IPR012394">
    <property type="entry name" value="Aldehyde_DH_NAD(P)"/>
</dbReference>
<dbReference type="EMBL" id="CP001841">
    <property type="protein sequence ID" value="AEF80940.1"/>
    <property type="molecule type" value="Genomic_DNA"/>
</dbReference>
<dbReference type="InterPro" id="IPR015590">
    <property type="entry name" value="Aldehyde_DH_dom"/>
</dbReference>
<dbReference type="GO" id="GO:0006081">
    <property type="term" value="P:aldehyde metabolic process"/>
    <property type="evidence" value="ECO:0007669"/>
    <property type="project" value="InterPro"/>
</dbReference>
<feature type="active site" evidence="4">
    <location>
        <position position="270"/>
    </location>
</feature>
<dbReference type="GO" id="GO:0016620">
    <property type="term" value="F:oxidoreductase activity, acting on the aldehyde or oxo group of donors, NAD or NADP as acceptor"/>
    <property type="evidence" value="ECO:0007669"/>
    <property type="project" value="InterPro"/>
</dbReference>
<dbReference type="CDD" id="cd07099">
    <property type="entry name" value="ALDH_DDALDH"/>
    <property type="match status" value="1"/>
</dbReference>
<evidence type="ECO:0000259" key="5">
    <source>
        <dbReference type="Pfam" id="PF00171"/>
    </source>
</evidence>
<sequence length="517" mass="56267">MVSLFFNQWYNPAYERYRRAVMSTLDIPALIEKARKAQAIWGELSFKERAERLKKAARYLGNHRDAITQIIHKENGKLLMDALAAEIIPALMAIPYYTKRGRPLMASRSVGGGNILMFNKRSRLVYKPWGVVGIISPWNYPFSIPFSEVVMALLAGNGVMLKVASATPGVGRALDEIFKAAELPEGLFGYIELPGSEAGPAFISGGVDKLFFTGSTAVGRELMALAAPRLLPLVLELGGADAAIVCADADLDRTASGIIWAAFSNTGQSCGGIQRILVHRDIYTAFMEKFCGKVKALRPGDNFDCDLGPMVSLKQKVAVKKSVDTCLDKGAQIAAQSPGSFDDESLYAPAMVLINVNSEMPILAGEVFGPVAAVVPFTDDEEAVRIANASSYSLTSSVWSRNHSKAKKLAARINAGAVMINDHLMSHGLSETPWGGFGDSGLGKTHGENGFKEMLKTQVIVDDILPGAKRDIWWQPYSEKVYKGIGAIADFLAGPGFVTRVKAIPRLIRIFLRYWEK</sequence>
<dbReference type="AlphaFoldDB" id="F5YEE2"/>
<dbReference type="SUPFAM" id="SSF53720">
    <property type="entry name" value="ALDH-like"/>
    <property type="match status" value="1"/>
</dbReference>
<dbReference type="PIRSF" id="PIRSF036492">
    <property type="entry name" value="ALDH"/>
    <property type="match status" value="1"/>
</dbReference>
<dbReference type="InterPro" id="IPR016163">
    <property type="entry name" value="Ald_DH_C"/>
</dbReference>
<dbReference type="STRING" id="545695.TREAZ_2628"/>
<feature type="domain" description="Aldehyde dehydrogenase" evidence="5">
    <location>
        <begin position="24"/>
        <end position="459"/>
    </location>
</feature>
<dbReference type="eggNOG" id="COG1012">
    <property type="taxonomic scope" value="Bacteria"/>
</dbReference>
<gene>
    <name evidence="6" type="ordered locus">TREAZ_2628</name>
</gene>
<evidence type="ECO:0000256" key="2">
    <source>
        <dbReference type="ARBA" id="ARBA00023002"/>
    </source>
</evidence>
<proteinExistence type="inferred from homology"/>
<evidence type="ECO:0000256" key="3">
    <source>
        <dbReference type="PIRNR" id="PIRNR036492"/>
    </source>
</evidence>
<keyword evidence="7" id="KW-1185">Reference proteome</keyword>
<dbReference type="InterPro" id="IPR016161">
    <property type="entry name" value="Ald_DH/histidinol_DH"/>
</dbReference>
<evidence type="ECO:0000256" key="1">
    <source>
        <dbReference type="ARBA" id="ARBA00009986"/>
    </source>
</evidence>
<dbReference type="Gene3D" id="3.40.309.10">
    <property type="entry name" value="Aldehyde Dehydrogenase, Chain A, domain 2"/>
    <property type="match status" value="1"/>
</dbReference>
<dbReference type="InterPro" id="IPR016162">
    <property type="entry name" value="Ald_DH_N"/>
</dbReference>
<reference evidence="7" key="1">
    <citation type="submission" date="2009-12" db="EMBL/GenBank/DDBJ databases">
        <title>Complete sequence of Treponema azotonutricium strain ZAS-9.</title>
        <authorList>
            <person name="Tetu S.G."/>
            <person name="Matson E."/>
            <person name="Ren Q."/>
            <person name="Seshadri R."/>
            <person name="Elbourne L."/>
            <person name="Hassan K.A."/>
            <person name="Durkin A."/>
            <person name="Radune D."/>
            <person name="Mohamoud Y."/>
            <person name="Shay R."/>
            <person name="Jin S."/>
            <person name="Zhang X."/>
            <person name="Lucey K."/>
            <person name="Ballor N.R."/>
            <person name="Ottesen E."/>
            <person name="Rosenthal R."/>
            <person name="Allen A."/>
            <person name="Leadbetter J.R."/>
            <person name="Paulsen I.T."/>
        </authorList>
    </citation>
    <scope>NUCLEOTIDE SEQUENCE [LARGE SCALE GENOMIC DNA]</scope>
    <source>
        <strain evidence="7">ATCC BAA-888 / DSM 13862 / ZAS-9</strain>
    </source>
</reference>
<dbReference type="Gene3D" id="3.40.605.10">
    <property type="entry name" value="Aldehyde Dehydrogenase, Chain A, domain 1"/>
    <property type="match status" value="1"/>
</dbReference>
<evidence type="ECO:0000313" key="7">
    <source>
        <dbReference type="Proteomes" id="UP000009222"/>
    </source>
</evidence>
<dbReference type="OrthoDB" id="9762913at2"/>
<comment type="similarity">
    <text evidence="1 3">Belongs to the aldehyde dehydrogenase family.</text>
</comment>
<reference evidence="6 7" key="2">
    <citation type="journal article" date="2011" name="ISME J.">
        <title>RNA-seq reveals cooperative metabolic interactions between two termite-gut spirochete species in co-culture.</title>
        <authorList>
            <person name="Rosenthal A.Z."/>
            <person name="Matson E.G."/>
            <person name="Eldar A."/>
            <person name="Leadbetter J.R."/>
        </authorList>
    </citation>
    <scope>NUCLEOTIDE SEQUENCE [LARGE SCALE GENOMIC DNA]</scope>
    <source>
        <strain evidence="7">ATCC BAA-888 / DSM 13862 / ZAS-9</strain>
    </source>
</reference>
<dbReference type="InParanoid" id="F5YEE2"/>
<accession>F5YEE2</accession>
<dbReference type="PANTHER" id="PTHR11699">
    <property type="entry name" value="ALDEHYDE DEHYDROGENASE-RELATED"/>
    <property type="match status" value="1"/>
</dbReference>
<feature type="active site" evidence="4">
    <location>
        <position position="236"/>
    </location>
</feature>